<protein>
    <submittedName>
        <fullName evidence="1">Uncharacterized protein</fullName>
    </submittedName>
</protein>
<evidence type="ECO:0000313" key="2">
    <source>
        <dbReference type="Proteomes" id="UP000694428"/>
    </source>
</evidence>
<evidence type="ECO:0000313" key="1">
    <source>
        <dbReference type="Ensembl" id="ENSPSTP00000006795.1"/>
    </source>
</evidence>
<sequence length="73" mass="8734">QLLKNLRVFCLFLFPPPPAVRELRKGTFYIKESWWEKMPDFQNIRGQIYCYTMGTRNGKQKHSQNVINTTNKI</sequence>
<accession>A0A8C9EZR9</accession>
<organism evidence="1 2">
    <name type="scientific">Pavo cristatus</name>
    <name type="common">Indian peafowl</name>
    <name type="synonym">Blue peafowl</name>
    <dbReference type="NCBI Taxonomy" id="9049"/>
    <lineage>
        <taxon>Eukaryota</taxon>
        <taxon>Metazoa</taxon>
        <taxon>Chordata</taxon>
        <taxon>Craniata</taxon>
        <taxon>Vertebrata</taxon>
        <taxon>Euteleostomi</taxon>
        <taxon>Archelosauria</taxon>
        <taxon>Archosauria</taxon>
        <taxon>Dinosauria</taxon>
        <taxon>Saurischia</taxon>
        <taxon>Theropoda</taxon>
        <taxon>Coelurosauria</taxon>
        <taxon>Aves</taxon>
        <taxon>Neognathae</taxon>
        <taxon>Galloanserae</taxon>
        <taxon>Galliformes</taxon>
        <taxon>Phasianidae</taxon>
        <taxon>Phasianinae</taxon>
        <taxon>Pavo</taxon>
    </lineage>
</organism>
<reference evidence="1" key="1">
    <citation type="submission" date="2025-08" db="UniProtKB">
        <authorList>
            <consortium name="Ensembl"/>
        </authorList>
    </citation>
    <scope>IDENTIFICATION</scope>
</reference>
<keyword evidence="2" id="KW-1185">Reference proteome</keyword>
<dbReference type="Proteomes" id="UP000694428">
    <property type="component" value="Unplaced"/>
</dbReference>
<dbReference type="Ensembl" id="ENSPSTT00000007129.1">
    <property type="protein sequence ID" value="ENSPSTP00000006795.1"/>
    <property type="gene ID" value="ENSPSTG00000004826.1"/>
</dbReference>
<dbReference type="AlphaFoldDB" id="A0A8C9EZR9"/>
<proteinExistence type="predicted"/>
<name>A0A8C9EZR9_PAVCR</name>
<reference evidence="1" key="2">
    <citation type="submission" date="2025-09" db="UniProtKB">
        <authorList>
            <consortium name="Ensembl"/>
        </authorList>
    </citation>
    <scope>IDENTIFICATION</scope>
</reference>